<dbReference type="PANTHER" id="PTHR30570:SF1">
    <property type="entry name" value="PHOSPHATE-BINDING PROTEIN PSTS"/>
    <property type="match status" value="1"/>
</dbReference>
<sequence>MLLKYSKALGLVVFVFLFAMCNQKSKNEAAKETILKGSLDIAVDETVKQIVDDQVAVFEGTYYDAKINVKSKSEAEVINDLLNQKTKVAIITRDLTDEEKARFEKNKINPRATPFAHDAIAFISNKNNNDTLIALKSVIDFMQGKSDSKIKGLVFDNPNSSTVRYMKNLAKVTEVPKSGVFSFKTNNEVIKFVSENDGMIGVIGVNWLYQPTPDMIETIKKINVLSVKGLNDNQYYNPTQDDLALGKYPLARDLFIINGQGYAGLGMGFASFIAGDIGQRIVLKSGLLPYKTPGRKLKIRNEIIKDKE</sequence>
<dbReference type="Proteomes" id="UP000199672">
    <property type="component" value="Unassembled WGS sequence"/>
</dbReference>
<dbReference type="EMBL" id="FOMH01000007">
    <property type="protein sequence ID" value="SFD41739.1"/>
    <property type="molecule type" value="Genomic_DNA"/>
</dbReference>
<proteinExistence type="predicted"/>
<protein>
    <submittedName>
        <fullName evidence="4">Phosphate ABC transporter substrate-binding protein, PhoT family</fullName>
    </submittedName>
</protein>
<dbReference type="AlphaFoldDB" id="A0A1I1S5F8"/>
<evidence type="ECO:0000313" key="4">
    <source>
        <dbReference type="EMBL" id="SFD41739.1"/>
    </source>
</evidence>
<feature type="domain" description="PBP" evidence="3">
    <location>
        <begin position="36"/>
        <end position="275"/>
    </location>
</feature>
<evidence type="ECO:0000256" key="1">
    <source>
        <dbReference type="ARBA" id="ARBA00022729"/>
    </source>
</evidence>
<dbReference type="InterPro" id="IPR050811">
    <property type="entry name" value="Phosphate_ABC_transporter"/>
</dbReference>
<feature type="chain" id="PRO_5011572013" evidence="2">
    <location>
        <begin position="22"/>
        <end position="308"/>
    </location>
</feature>
<keyword evidence="1 2" id="KW-0732">Signal</keyword>
<dbReference type="Pfam" id="PF12849">
    <property type="entry name" value="PBP_like_2"/>
    <property type="match status" value="1"/>
</dbReference>
<accession>A0A1I1S5F8</accession>
<keyword evidence="5" id="KW-1185">Reference proteome</keyword>
<evidence type="ECO:0000259" key="3">
    <source>
        <dbReference type="Pfam" id="PF12849"/>
    </source>
</evidence>
<dbReference type="STRING" id="739143.SAMN05216297_107342"/>
<dbReference type="SUPFAM" id="SSF53850">
    <property type="entry name" value="Periplasmic binding protein-like II"/>
    <property type="match status" value="1"/>
</dbReference>
<dbReference type="RefSeq" id="WP_091494877.1">
    <property type="nucleotide sequence ID" value="NZ_FOMH01000007.1"/>
</dbReference>
<dbReference type="Gene3D" id="3.40.190.10">
    <property type="entry name" value="Periplasmic binding protein-like II"/>
    <property type="match status" value="2"/>
</dbReference>
<evidence type="ECO:0000256" key="2">
    <source>
        <dbReference type="SAM" id="SignalP"/>
    </source>
</evidence>
<reference evidence="5" key="1">
    <citation type="submission" date="2016-10" db="EMBL/GenBank/DDBJ databases">
        <authorList>
            <person name="Varghese N."/>
            <person name="Submissions S."/>
        </authorList>
    </citation>
    <scope>NUCLEOTIDE SEQUENCE [LARGE SCALE GENOMIC DNA]</scope>
    <source>
        <strain evidence="5">CGMCC 1.10370</strain>
    </source>
</reference>
<dbReference type="PANTHER" id="PTHR30570">
    <property type="entry name" value="PERIPLASMIC PHOSPHATE BINDING COMPONENT OF PHOSPHATE ABC TRANSPORTER"/>
    <property type="match status" value="1"/>
</dbReference>
<name>A0A1I1S5F8_9FLAO</name>
<organism evidence="4 5">
    <name type="scientific">Flavobacterium phragmitis</name>
    <dbReference type="NCBI Taxonomy" id="739143"/>
    <lineage>
        <taxon>Bacteria</taxon>
        <taxon>Pseudomonadati</taxon>
        <taxon>Bacteroidota</taxon>
        <taxon>Flavobacteriia</taxon>
        <taxon>Flavobacteriales</taxon>
        <taxon>Flavobacteriaceae</taxon>
        <taxon>Flavobacterium</taxon>
    </lineage>
</organism>
<dbReference type="OrthoDB" id="1450880at2"/>
<evidence type="ECO:0000313" key="5">
    <source>
        <dbReference type="Proteomes" id="UP000199672"/>
    </source>
</evidence>
<gene>
    <name evidence="4" type="ORF">SAMN05216297_107342</name>
</gene>
<dbReference type="InterPro" id="IPR024370">
    <property type="entry name" value="PBP_domain"/>
</dbReference>
<feature type="signal peptide" evidence="2">
    <location>
        <begin position="1"/>
        <end position="21"/>
    </location>
</feature>